<dbReference type="AlphaFoldDB" id="A0A1G8E0T7"/>
<evidence type="ECO:0000313" key="12">
    <source>
        <dbReference type="Proteomes" id="UP000198956"/>
    </source>
</evidence>
<evidence type="ECO:0000256" key="6">
    <source>
        <dbReference type="ARBA" id="ARBA00023136"/>
    </source>
</evidence>
<evidence type="ECO:0000259" key="8">
    <source>
        <dbReference type="Pfam" id="PF04239"/>
    </source>
</evidence>
<evidence type="ECO:0000256" key="7">
    <source>
        <dbReference type="SAM" id="Phobius"/>
    </source>
</evidence>
<dbReference type="EMBL" id="CP080764">
    <property type="protein sequence ID" value="QYY43278.1"/>
    <property type="molecule type" value="Genomic_DNA"/>
</dbReference>
<feature type="transmembrane region" description="Helical" evidence="7">
    <location>
        <begin position="33"/>
        <end position="53"/>
    </location>
</feature>
<dbReference type="Proteomes" id="UP000198956">
    <property type="component" value="Unassembled WGS sequence"/>
</dbReference>
<proteinExistence type="inferred from homology"/>
<keyword evidence="13" id="KW-1185">Reference proteome</keyword>
<organism evidence="11 12">
    <name type="scientific">Aneurinibacillus thermoaerophilus</name>
    <dbReference type="NCBI Taxonomy" id="143495"/>
    <lineage>
        <taxon>Bacteria</taxon>
        <taxon>Bacillati</taxon>
        <taxon>Bacillota</taxon>
        <taxon>Bacilli</taxon>
        <taxon>Bacillales</taxon>
        <taxon>Paenibacillaceae</taxon>
        <taxon>Aneurinibacillus group</taxon>
        <taxon>Aneurinibacillus</taxon>
    </lineage>
</organism>
<dbReference type="InterPro" id="IPR012452">
    <property type="entry name" value="DUF1657"/>
</dbReference>
<dbReference type="Pfam" id="PF07870">
    <property type="entry name" value="DUF1657"/>
    <property type="match status" value="1"/>
</dbReference>
<keyword evidence="4 7" id="KW-0812">Transmembrane</keyword>
<dbReference type="Proteomes" id="UP000826616">
    <property type="component" value="Chromosome"/>
</dbReference>
<feature type="transmembrane region" description="Helical" evidence="7">
    <location>
        <begin position="7"/>
        <end position="26"/>
    </location>
</feature>
<dbReference type="Pfam" id="PF04239">
    <property type="entry name" value="DUF421"/>
    <property type="match status" value="1"/>
</dbReference>
<feature type="domain" description="YetF C-terminal" evidence="8">
    <location>
        <begin position="82"/>
        <end position="214"/>
    </location>
</feature>
<dbReference type="OrthoDB" id="9778331at2"/>
<feature type="domain" description="YetF-like N-terminal transmembrane" evidence="9">
    <location>
        <begin position="5"/>
        <end position="78"/>
    </location>
</feature>
<evidence type="ECO:0000313" key="11">
    <source>
        <dbReference type="EMBL" id="SDH63475.1"/>
    </source>
</evidence>
<dbReference type="PANTHER" id="PTHR34582">
    <property type="entry name" value="UPF0702 TRANSMEMBRANE PROTEIN YCAP"/>
    <property type="match status" value="1"/>
</dbReference>
<comment type="similarity">
    <text evidence="2">Belongs to the UPF0702 family.</text>
</comment>
<reference evidence="10 13" key="2">
    <citation type="submission" date="2021-08" db="EMBL/GenBank/DDBJ databases">
        <title>Complete genome sequence of the strain Aneurinibacillus thermoaerophilus CCM 8960.</title>
        <authorList>
            <person name="Musilova J."/>
            <person name="Kourilova X."/>
            <person name="Pernicova I."/>
            <person name="Bezdicek M."/>
            <person name="Lengerova M."/>
            <person name="Obruca S."/>
            <person name="Sedlar K."/>
        </authorList>
    </citation>
    <scope>NUCLEOTIDE SEQUENCE [LARGE SCALE GENOMIC DNA]</scope>
    <source>
        <strain evidence="10 13">CCM 8960</strain>
    </source>
</reference>
<evidence type="ECO:0000313" key="13">
    <source>
        <dbReference type="Proteomes" id="UP000826616"/>
    </source>
</evidence>
<accession>A0A1G8E0T7</accession>
<keyword evidence="5 7" id="KW-1133">Transmembrane helix</keyword>
<dbReference type="InterPro" id="IPR023090">
    <property type="entry name" value="UPF0702_alpha/beta_dom_sf"/>
</dbReference>
<name>A0A1G8E0T7_ANETH</name>
<dbReference type="GeneID" id="97140335"/>
<gene>
    <name evidence="10" type="ORF">K3F53_03040</name>
    <name evidence="11" type="ORF">SAMN04489735_103821</name>
</gene>
<dbReference type="EMBL" id="FNDE01000038">
    <property type="protein sequence ID" value="SDH63475.1"/>
    <property type="molecule type" value="Genomic_DNA"/>
</dbReference>
<evidence type="ECO:0000256" key="4">
    <source>
        <dbReference type="ARBA" id="ARBA00022692"/>
    </source>
</evidence>
<dbReference type="GO" id="GO:0005886">
    <property type="term" value="C:plasma membrane"/>
    <property type="evidence" value="ECO:0007669"/>
    <property type="project" value="UniProtKB-SubCell"/>
</dbReference>
<dbReference type="Pfam" id="PF20730">
    <property type="entry name" value="YetF_N"/>
    <property type="match status" value="1"/>
</dbReference>
<protein>
    <submittedName>
        <fullName evidence="10">DUF421 domain-containing protein</fullName>
    </submittedName>
    <submittedName>
        <fullName evidence="11">Uncharacterized membrane protein YcaP, DUF421 family</fullName>
    </submittedName>
</protein>
<evidence type="ECO:0000259" key="9">
    <source>
        <dbReference type="Pfam" id="PF20730"/>
    </source>
</evidence>
<dbReference type="RefSeq" id="WP_057899874.1">
    <property type="nucleotide sequence ID" value="NZ_CP080764.1"/>
</dbReference>
<dbReference type="PANTHER" id="PTHR34582:SF7">
    <property type="entry name" value="UPF0702 TRANSMEMBRANE PROTEIN YDFS"/>
    <property type="match status" value="1"/>
</dbReference>
<dbReference type="InterPro" id="IPR048454">
    <property type="entry name" value="YetF_N"/>
</dbReference>
<evidence type="ECO:0000256" key="1">
    <source>
        <dbReference type="ARBA" id="ARBA00004651"/>
    </source>
</evidence>
<reference evidence="11 12" key="1">
    <citation type="submission" date="2016-10" db="EMBL/GenBank/DDBJ databases">
        <authorList>
            <person name="de Groot N.N."/>
        </authorList>
    </citation>
    <scope>NUCLEOTIDE SEQUENCE [LARGE SCALE GENOMIC DNA]</scope>
    <source>
        <strain evidence="11 12">L 420-91</strain>
    </source>
</reference>
<feature type="transmembrane region" description="Helical" evidence="7">
    <location>
        <begin position="59"/>
        <end position="81"/>
    </location>
</feature>
<evidence type="ECO:0000256" key="3">
    <source>
        <dbReference type="ARBA" id="ARBA00022475"/>
    </source>
</evidence>
<comment type="subcellular location">
    <subcellularLocation>
        <location evidence="1">Cell membrane</location>
        <topology evidence="1">Multi-pass membrane protein</topology>
    </subcellularLocation>
</comment>
<dbReference type="InterPro" id="IPR007353">
    <property type="entry name" value="DUF421"/>
</dbReference>
<keyword evidence="3" id="KW-1003">Cell membrane</keyword>
<evidence type="ECO:0000256" key="5">
    <source>
        <dbReference type="ARBA" id="ARBA00022989"/>
    </source>
</evidence>
<evidence type="ECO:0000313" key="10">
    <source>
        <dbReference type="EMBL" id="QYY43278.1"/>
    </source>
</evidence>
<keyword evidence="6 7" id="KW-0472">Membrane</keyword>
<sequence>MPNFLEVIIRSIISIVVLLFLTRLMGKRQLSQITFFDYVVGITIGSLAAFISSDLEANWLHGFTSLFIWALIPILFGYLALKNKKFNDIVEGNATVLIKDGKIMEENLKKERYAGEELLEQLRLKNVFSVADVEFAVLEQNGEVSVLLKKDKQPLTPSDLQMKPAPVKEAQTVILDGKIMLEPLKAAGLSVRWLHTALDKIGVSLDNVYLGQVDSYGQLYVDLYNDNITVPTPQELPLVLATLKKCQADLESFALETTDQKVKQEYEMNAKALQQVIEQVTPYLQQK</sequence>
<dbReference type="Gene3D" id="3.30.240.20">
    <property type="entry name" value="bsu07140 like domains"/>
    <property type="match status" value="2"/>
</dbReference>
<evidence type="ECO:0000256" key="2">
    <source>
        <dbReference type="ARBA" id="ARBA00006448"/>
    </source>
</evidence>